<organism evidence="1 2">
    <name type="scientific">Candidatus Mycoplasma haematohominis</name>
    <dbReference type="NCBI Taxonomy" id="1494318"/>
    <lineage>
        <taxon>Bacteria</taxon>
        <taxon>Bacillati</taxon>
        <taxon>Mycoplasmatota</taxon>
        <taxon>Mollicutes</taxon>
        <taxon>Mycoplasmataceae</taxon>
        <taxon>Mycoplasma</taxon>
    </lineage>
</organism>
<evidence type="ECO:0000313" key="1">
    <source>
        <dbReference type="EMBL" id="GCE64050.1"/>
    </source>
</evidence>
<dbReference type="EMBL" id="BIMN01000009">
    <property type="protein sequence ID" value="GCE64050.1"/>
    <property type="molecule type" value="Genomic_DNA"/>
</dbReference>
<dbReference type="AlphaFoldDB" id="A0A478FVK9"/>
<dbReference type="RefSeq" id="WP_216083678.1">
    <property type="nucleotide sequence ID" value="NZ_CACTIB010000031.1"/>
</dbReference>
<name>A0A478FVK9_9MOLU</name>
<evidence type="ECO:0000313" key="2">
    <source>
        <dbReference type="Proteomes" id="UP000324831"/>
    </source>
</evidence>
<protein>
    <submittedName>
        <fullName evidence="1">Uncharacterized protein</fullName>
    </submittedName>
</protein>
<accession>A0A478FVK9</accession>
<comment type="caution">
    <text evidence="1">The sequence shown here is derived from an EMBL/GenBank/DDBJ whole genome shotgun (WGS) entry which is preliminary data.</text>
</comment>
<proteinExistence type="predicted"/>
<dbReference type="Proteomes" id="UP000324831">
    <property type="component" value="Unassembled WGS sequence"/>
</dbReference>
<reference evidence="1 2" key="1">
    <citation type="submission" date="2019-01" db="EMBL/GenBank/DDBJ databases">
        <title>Draft genome sequences of Candidatus Mycoplasma haemohominis SWG34-3 identified from a patient with pyrexia, anemia and liver dysfunction.</title>
        <authorList>
            <person name="Sekizuka T."/>
            <person name="Hattori N."/>
            <person name="Katano H."/>
            <person name="Takuma T."/>
            <person name="Ito T."/>
            <person name="Arai N."/>
            <person name="Yanai R."/>
            <person name="Ishii S."/>
            <person name="Miura Y."/>
            <person name="Tokunaga T."/>
            <person name="Watanabe H."/>
            <person name="Nomura N."/>
            <person name="Eguchi J."/>
            <person name="Arai T."/>
            <person name="Hasegawa H."/>
            <person name="Nakamaki T."/>
            <person name="Wakita T."/>
            <person name="Niki Y."/>
            <person name="Kuroda M."/>
        </authorList>
    </citation>
    <scope>NUCLEOTIDE SEQUENCE [LARGE SCALE GENOMIC DNA]</scope>
    <source>
        <strain evidence="1">SWG34-3</strain>
    </source>
</reference>
<gene>
    <name evidence="1" type="ORF">MHSWG343_10580</name>
</gene>
<sequence length="324" mass="37956">MSITSNKITLISAITGNGIFTTTADYELLKAFMWKVQSDDESLSPADNTYIEDIKPIRKKKNTAVLTSKGKLDPRNFTQVNPRVVKANHNYLAFHIFHISSYTQKLVSWKPENKTWWEKSYEHKKYILENHPQFKGSKITSSYKPDKAWLTNNEFALNQFCDVAYDHKTFFEKFKDLFWLACSIDGKNPEEKDDSKWITEINKAQLPTSGSAKTEITYLTVKQSKKTNTWNLNNKEDKFIVYDYNKEWWEWSYKNRLEVDRKDENSYFPLTTKFKDATKGWEENASNENSSLNNICKELYAKNGRTADETEDMWRYCSDAGINS</sequence>